<dbReference type="InterPro" id="IPR006076">
    <property type="entry name" value="FAD-dep_OxRdtase"/>
</dbReference>
<evidence type="ECO:0000259" key="6">
    <source>
        <dbReference type="Pfam" id="PF01266"/>
    </source>
</evidence>
<comment type="cofactor">
    <cofactor evidence="1">
        <name>FAD</name>
        <dbReference type="ChEBI" id="CHEBI:57692"/>
    </cofactor>
</comment>
<dbReference type="PANTHER" id="PTHR10961:SF46">
    <property type="entry name" value="PEROXISOMAL SARCOSINE OXIDASE"/>
    <property type="match status" value="1"/>
</dbReference>
<dbReference type="InterPro" id="IPR036188">
    <property type="entry name" value="FAD/NAD-bd_sf"/>
</dbReference>
<dbReference type="Gene3D" id="3.50.50.60">
    <property type="entry name" value="FAD/NAD(P)-binding domain"/>
    <property type="match status" value="1"/>
</dbReference>
<comment type="similarity">
    <text evidence="2">Belongs to the MSOX/MTOX family.</text>
</comment>
<sequence>MASNEQTSSPKTPPGSIPASILIIGSGVFGLSTAYSLCKNPAFRDTSITLVDRQPFPARDAASIDTSRIIRPDYADPAYAALACAAQTLWRGEWGASGRYHESGLCLTVSPGRESYVSASLANIQKLTPSSPTSIELLHSPADIVRAAGVERASGSTGYLNKTSGWADAEAAMRWLHSEVSALNRVNFVTATVSRLLINHDTSTVCGAKLVGTENTLTATLTILAAGAWTPSLLDLRGIATATGQPLAYLPLTPSEQTALSANPTLLNMSTGLFVIPPSNSILKIAHHSYGYSNPVTIPHPEFPDSKPPIVVSLPKTTLLDPTQHHPIPPASLSTLTDFLLQIHPSLSALSSPNPTPNPFTHTRLCWYTDTRTGDFLISYHPTYNNLFVATGGSGHAFKFLPVIGDKIVECIMGRPPMEFREKWAWPRETMSEGLWEGDGSRGGSRGMVLEVEMGMRVGVGVGGNR</sequence>
<dbReference type="Pfam" id="PF01266">
    <property type="entry name" value="DAO"/>
    <property type="match status" value="1"/>
</dbReference>
<keyword evidence="5" id="KW-0560">Oxidoreductase</keyword>
<name>A0A8E2JEY3_9PEZI</name>
<gene>
    <name evidence="7" type="ORF">K432DRAFT_353711</name>
</gene>
<organism evidence="7 8">
    <name type="scientific">Lepidopterella palustris CBS 459.81</name>
    <dbReference type="NCBI Taxonomy" id="1314670"/>
    <lineage>
        <taxon>Eukaryota</taxon>
        <taxon>Fungi</taxon>
        <taxon>Dikarya</taxon>
        <taxon>Ascomycota</taxon>
        <taxon>Pezizomycotina</taxon>
        <taxon>Dothideomycetes</taxon>
        <taxon>Pleosporomycetidae</taxon>
        <taxon>Mytilinidiales</taxon>
        <taxon>Argynnaceae</taxon>
        <taxon>Lepidopterella</taxon>
    </lineage>
</organism>
<evidence type="ECO:0000256" key="3">
    <source>
        <dbReference type="ARBA" id="ARBA00022630"/>
    </source>
</evidence>
<keyword evidence="8" id="KW-1185">Reference proteome</keyword>
<protein>
    <submittedName>
        <fullName evidence="7">FAD dependent oxidoreductase</fullName>
    </submittedName>
</protein>
<evidence type="ECO:0000313" key="8">
    <source>
        <dbReference type="Proteomes" id="UP000250266"/>
    </source>
</evidence>
<dbReference type="GO" id="GO:0004657">
    <property type="term" value="F:proline dehydrogenase activity"/>
    <property type="evidence" value="ECO:0007669"/>
    <property type="project" value="TreeGrafter"/>
</dbReference>
<dbReference type="SUPFAM" id="SSF51905">
    <property type="entry name" value="FAD/NAD(P)-binding domain"/>
    <property type="match status" value="1"/>
</dbReference>
<keyword evidence="4" id="KW-0274">FAD</keyword>
<accession>A0A8E2JEY3</accession>
<dbReference type="Gene3D" id="3.30.9.10">
    <property type="entry name" value="D-Amino Acid Oxidase, subunit A, domain 2"/>
    <property type="match status" value="1"/>
</dbReference>
<evidence type="ECO:0000313" key="7">
    <source>
        <dbReference type="EMBL" id="OCK80039.1"/>
    </source>
</evidence>
<dbReference type="GO" id="GO:0050031">
    <property type="term" value="F:L-pipecolate oxidase activity"/>
    <property type="evidence" value="ECO:0007669"/>
    <property type="project" value="TreeGrafter"/>
</dbReference>
<evidence type="ECO:0000256" key="1">
    <source>
        <dbReference type="ARBA" id="ARBA00001974"/>
    </source>
</evidence>
<dbReference type="AlphaFoldDB" id="A0A8E2JEY3"/>
<dbReference type="OrthoDB" id="2219495at2759"/>
<evidence type="ECO:0000256" key="4">
    <source>
        <dbReference type="ARBA" id="ARBA00022827"/>
    </source>
</evidence>
<dbReference type="PANTHER" id="PTHR10961">
    <property type="entry name" value="PEROXISOMAL SARCOSINE OXIDASE"/>
    <property type="match status" value="1"/>
</dbReference>
<proteinExistence type="inferred from homology"/>
<keyword evidence="3" id="KW-0285">Flavoprotein</keyword>
<evidence type="ECO:0000256" key="5">
    <source>
        <dbReference type="ARBA" id="ARBA00023002"/>
    </source>
</evidence>
<dbReference type="Proteomes" id="UP000250266">
    <property type="component" value="Unassembled WGS sequence"/>
</dbReference>
<dbReference type="EMBL" id="KV744976">
    <property type="protein sequence ID" value="OCK80039.1"/>
    <property type="molecule type" value="Genomic_DNA"/>
</dbReference>
<dbReference type="InterPro" id="IPR045170">
    <property type="entry name" value="MTOX"/>
</dbReference>
<dbReference type="GO" id="GO:0008115">
    <property type="term" value="F:sarcosine oxidase activity"/>
    <property type="evidence" value="ECO:0007669"/>
    <property type="project" value="TreeGrafter"/>
</dbReference>
<evidence type="ECO:0000256" key="2">
    <source>
        <dbReference type="ARBA" id="ARBA00010989"/>
    </source>
</evidence>
<reference evidence="7 8" key="1">
    <citation type="journal article" date="2016" name="Nat. Commun.">
        <title>Ectomycorrhizal ecology is imprinted in the genome of the dominant symbiotic fungus Cenococcum geophilum.</title>
        <authorList>
            <consortium name="DOE Joint Genome Institute"/>
            <person name="Peter M."/>
            <person name="Kohler A."/>
            <person name="Ohm R.A."/>
            <person name="Kuo A."/>
            <person name="Krutzmann J."/>
            <person name="Morin E."/>
            <person name="Arend M."/>
            <person name="Barry K.W."/>
            <person name="Binder M."/>
            <person name="Choi C."/>
            <person name="Clum A."/>
            <person name="Copeland A."/>
            <person name="Grisel N."/>
            <person name="Haridas S."/>
            <person name="Kipfer T."/>
            <person name="LaButti K."/>
            <person name="Lindquist E."/>
            <person name="Lipzen A."/>
            <person name="Maire R."/>
            <person name="Meier B."/>
            <person name="Mihaltcheva S."/>
            <person name="Molinier V."/>
            <person name="Murat C."/>
            <person name="Poggeler S."/>
            <person name="Quandt C.A."/>
            <person name="Sperisen C."/>
            <person name="Tritt A."/>
            <person name="Tisserant E."/>
            <person name="Crous P.W."/>
            <person name="Henrissat B."/>
            <person name="Nehls U."/>
            <person name="Egli S."/>
            <person name="Spatafora J.W."/>
            <person name="Grigoriev I.V."/>
            <person name="Martin F.M."/>
        </authorList>
    </citation>
    <scope>NUCLEOTIDE SEQUENCE [LARGE SCALE GENOMIC DNA]</scope>
    <source>
        <strain evidence="7 8">CBS 459.81</strain>
    </source>
</reference>
<dbReference type="GO" id="GO:0050660">
    <property type="term" value="F:flavin adenine dinucleotide binding"/>
    <property type="evidence" value="ECO:0007669"/>
    <property type="project" value="InterPro"/>
</dbReference>
<feature type="domain" description="FAD dependent oxidoreductase" evidence="6">
    <location>
        <begin position="21"/>
        <end position="409"/>
    </location>
</feature>